<evidence type="ECO:0000313" key="1">
    <source>
        <dbReference type="EMBL" id="MCO4292289.1"/>
    </source>
</evidence>
<keyword evidence="2" id="KW-1185">Reference proteome</keyword>
<dbReference type="GO" id="GO:0110001">
    <property type="term" value="C:toxin-antitoxin complex"/>
    <property type="evidence" value="ECO:0007669"/>
    <property type="project" value="InterPro"/>
</dbReference>
<accession>A0A9X2F069</accession>
<organism evidence="1 2">
    <name type="scientific">Solitalea agri</name>
    <dbReference type="NCBI Taxonomy" id="2953739"/>
    <lineage>
        <taxon>Bacteria</taxon>
        <taxon>Pseudomonadati</taxon>
        <taxon>Bacteroidota</taxon>
        <taxon>Sphingobacteriia</taxon>
        <taxon>Sphingobacteriales</taxon>
        <taxon>Sphingobacteriaceae</taxon>
        <taxon>Solitalea</taxon>
    </lineage>
</organism>
<comment type="caution">
    <text evidence="1">The sequence shown here is derived from an EMBL/GenBank/DDBJ whole genome shotgun (WGS) entry which is preliminary data.</text>
</comment>
<dbReference type="Pfam" id="PF09907">
    <property type="entry name" value="HigB_toxin"/>
    <property type="match status" value="1"/>
</dbReference>
<name>A0A9X2F069_9SPHI</name>
<dbReference type="GO" id="GO:0003723">
    <property type="term" value="F:RNA binding"/>
    <property type="evidence" value="ECO:0007669"/>
    <property type="project" value="InterPro"/>
</dbReference>
<dbReference type="RefSeq" id="WP_252586584.1">
    <property type="nucleotide sequence ID" value="NZ_JAMWYS010000024.1"/>
</dbReference>
<protein>
    <submittedName>
        <fullName evidence="1">Type II toxin-antitoxin system HigB family toxin</fullName>
    </submittedName>
</protein>
<dbReference type="GO" id="GO:0004519">
    <property type="term" value="F:endonuclease activity"/>
    <property type="evidence" value="ECO:0007669"/>
    <property type="project" value="InterPro"/>
</dbReference>
<sequence>MFNIITRKTLLYYCKQYPDAERSLNDWYKTIVKSDFKNFSELKELYRSASIVSDNRVVFNIMGNNYRLVVRFSFEFKTIHLKWFGTHTEYNSIDVTTVNNK</sequence>
<gene>
    <name evidence="1" type="ORF">NF867_05370</name>
</gene>
<dbReference type="Proteomes" id="UP001155182">
    <property type="component" value="Unassembled WGS sequence"/>
</dbReference>
<dbReference type="AlphaFoldDB" id="A0A9X2F069"/>
<dbReference type="EMBL" id="JAMWYS010000024">
    <property type="protein sequence ID" value="MCO4292289.1"/>
    <property type="molecule type" value="Genomic_DNA"/>
</dbReference>
<proteinExistence type="predicted"/>
<dbReference type="InterPro" id="IPR018669">
    <property type="entry name" value="Toxin_HigB"/>
</dbReference>
<evidence type="ECO:0000313" key="2">
    <source>
        <dbReference type="Proteomes" id="UP001155182"/>
    </source>
</evidence>
<reference evidence="1" key="1">
    <citation type="submission" date="2022-06" db="EMBL/GenBank/DDBJ databases">
        <title>Solitalea sp. MAHUQ-68 isolated from rhizospheric soil.</title>
        <authorList>
            <person name="Huq M.A."/>
        </authorList>
    </citation>
    <scope>NUCLEOTIDE SEQUENCE</scope>
    <source>
        <strain evidence="1">MAHUQ-68</strain>
    </source>
</reference>